<reference evidence="2 3" key="1">
    <citation type="submission" date="2017-09" db="EMBL/GenBank/DDBJ databases">
        <authorList>
            <person name="Ehlers B."/>
            <person name="Leendertz F.H."/>
        </authorList>
    </citation>
    <scope>NUCLEOTIDE SEQUENCE [LARGE SCALE GENOMIC DNA]</scope>
    <source>
        <strain evidence="2 3">DSM 27208</strain>
    </source>
</reference>
<evidence type="ECO:0000313" key="3">
    <source>
        <dbReference type="Proteomes" id="UP000219453"/>
    </source>
</evidence>
<sequence>MTTVDIEYCVPCGHLDRAQDLQRAILQALGREIEAVTLRTGTGGVFRVDVDGETIFDIAEDEFDIDRIVRDVRQRS</sequence>
<dbReference type="EMBL" id="OBEJ01000002">
    <property type="protein sequence ID" value="SNZ13421.1"/>
    <property type="molecule type" value="Genomic_DNA"/>
</dbReference>
<gene>
    <name evidence="2" type="ORF">SAMN06269185_2168</name>
</gene>
<dbReference type="OrthoDB" id="33017at2157"/>
<dbReference type="Proteomes" id="UP000219453">
    <property type="component" value="Unassembled WGS sequence"/>
</dbReference>
<dbReference type="Gene3D" id="3.40.30.10">
    <property type="entry name" value="Glutaredoxin"/>
    <property type="match status" value="1"/>
</dbReference>
<dbReference type="InterPro" id="IPR036249">
    <property type="entry name" value="Thioredoxin-like_sf"/>
</dbReference>
<dbReference type="InterPro" id="IPR011893">
    <property type="entry name" value="Selenoprotein_Rdx-typ"/>
</dbReference>
<evidence type="ECO:0000313" key="2">
    <source>
        <dbReference type="EMBL" id="SNZ13421.1"/>
    </source>
</evidence>
<dbReference type="Pfam" id="PF10262">
    <property type="entry name" value="Rdx"/>
    <property type="match status" value="1"/>
</dbReference>
<dbReference type="SUPFAM" id="SSF52833">
    <property type="entry name" value="Thioredoxin-like"/>
    <property type="match status" value="1"/>
</dbReference>
<protein>
    <submittedName>
        <fullName evidence="2">Selenoprotein W-related protein</fullName>
    </submittedName>
</protein>
<name>A0A285P0L8_NATPI</name>
<keyword evidence="3" id="KW-1185">Reference proteome</keyword>
<dbReference type="RefSeq" id="WP_097009064.1">
    <property type="nucleotide sequence ID" value="NZ_OBEJ01000002.1"/>
</dbReference>
<dbReference type="AlphaFoldDB" id="A0A285P0L8"/>
<dbReference type="NCBIfam" id="TIGR02174">
    <property type="entry name" value="CXXU_selWTH"/>
    <property type="match status" value="1"/>
</dbReference>
<accession>A0A285P0L8</accession>
<keyword evidence="1" id="KW-0676">Redox-active center</keyword>
<proteinExistence type="predicted"/>
<evidence type="ECO:0000256" key="1">
    <source>
        <dbReference type="ARBA" id="ARBA00023284"/>
    </source>
</evidence>
<organism evidence="2 3">
    <name type="scientific">Natronoarchaeum philippinense</name>
    <dbReference type="NCBI Taxonomy" id="558529"/>
    <lineage>
        <taxon>Archaea</taxon>
        <taxon>Methanobacteriati</taxon>
        <taxon>Methanobacteriota</taxon>
        <taxon>Stenosarchaea group</taxon>
        <taxon>Halobacteria</taxon>
        <taxon>Halobacteriales</taxon>
        <taxon>Natronoarchaeaceae</taxon>
    </lineage>
</organism>